<accession>U6KD59</accession>
<dbReference type="OrthoDB" id="3176171at2759"/>
<evidence type="ECO:0000256" key="6">
    <source>
        <dbReference type="RuleBase" id="RU000394"/>
    </source>
</evidence>
<dbReference type="InterPro" id="IPR019821">
    <property type="entry name" value="Kinesin_motor_CS"/>
</dbReference>
<dbReference type="InterPro" id="IPR036961">
    <property type="entry name" value="Kinesin_motor_dom_sf"/>
</dbReference>
<dbReference type="PANTHER" id="PTHR47117">
    <property type="entry name" value="STAR-RELATED LIPID TRANSFER PROTEIN 9"/>
    <property type="match status" value="1"/>
</dbReference>
<dbReference type="FunFam" id="3.40.850.10:FF:000063">
    <property type="entry name" value="Kinesin-like protein"/>
    <property type="match status" value="1"/>
</dbReference>
<evidence type="ECO:0000256" key="5">
    <source>
        <dbReference type="PROSITE-ProRule" id="PRU00283"/>
    </source>
</evidence>
<evidence type="ECO:0000259" key="8">
    <source>
        <dbReference type="PROSITE" id="PS50067"/>
    </source>
</evidence>
<dbReference type="Pfam" id="PF00225">
    <property type="entry name" value="Kinesin"/>
    <property type="match status" value="1"/>
</dbReference>
<sequence>MSSVKVAVRVRPFNDREKNMNAQLCISMEGKATTIDNAEDPKGGKKTFSFDYSYWSHDGFENDETGYSRPISSKYADQQRLYNEIGKDVLNNAYEGYNACLFAYGQTGAGKSYSMVGYGANKGIIVRACEEIFARIGANTDPNLLAEVQISMLEIYNEQVQDLLMPIEKRPKGGLKIRHTPQLGTFVQDLTKCPVDSYAAIQAKLDEGTANRTVGATLMNATSSRAHTVLQINFRQVTVDAGSGEPVSQKSSEISLVDLAGSERAGSTGATGDRLKEGCAINQSLSALGNVISALADKAAGKLKPGQVVPYRDSALTRILQTALGGNSKTCMIAALSPATVNYEETLSTLRYADRVKQIKNEATVNENPLEKLIRELREENERLKTAMGGGLPDTAPGAAADPQMVEELRRQYEEELEANRRALQEMTMSWQDKLEAAKKRRPTGVEVWDTEQLTLPYLSNLNEDPLLSGKIVFALQEGSSTIGKPGGNNEPNFRIGGLGVSPLHAVIDVRHIQDAGDDSGETAYEVVLTAHGKTSINGIILGENESKLLEHKDRVIFGHNNMYVFVDPTDMDKTLPSWEEGMREVTKDVIDECATQQTPQAKLADLKYQEKWEKLQADIQLFESEKKDLLRRVKDKEALVLASEEDQAEAERKLKAVAAEKQAMLQELGRKEDELRARRLLLEREQSEEAKRQDAERAAHIFLQEVIGKTALLVEEANGYAQELGVGVYFSLKLNTKLRSAGCLRSTLIGTSLQQTEIVIRVQRVDSDVVQLWNLDLFEKKVFEMRELYTQWAAGPRTESYIKEGGTDPFALDMDSYQVIGETYLYLDTIRCLLPIDSEVFPIIDANGKVCGKLTLSVGIEVTSNSDEADGVQPSTMQIMYRWLDGETDVSMISLEQASRNPVFNNSRSFTIGVDDSTAEMLSGALVFEVSGKMVEKKSKPKLKKGHTAKTSNAVLLKKELEESTKALHCVEQVLNSEGISIQALVGDL</sequence>
<evidence type="ECO:0000313" key="9">
    <source>
        <dbReference type="EMBL" id="CDJ35859.1"/>
    </source>
</evidence>
<name>U6KD59_9EIME</name>
<dbReference type="PROSITE" id="PS50067">
    <property type="entry name" value="KINESIN_MOTOR_2"/>
    <property type="match status" value="1"/>
</dbReference>
<dbReference type="InterPro" id="IPR001752">
    <property type="entry name" value="Kinesin_motor_dom"/>
</dbReference>
<dbReference type="Gene3D" id="2.60.200.20">
    <property type="match status" value="1"/>
</dbReference>
<dbReference type="GO" id="GO:0005874">
    <property type="term" value="C:microtubule"/>
    <property type="evidence" value="ECO:0007669"/>
    <property type="project" value="UniProtKB-KW"/>
</dbReference>
<keyword evidence="1 5" id="KW-0547">Nucleotide-binding</keyword>
<evidence type="ECO:0000256" key="1">
    <source>
        <dbReference type="ARBA" id="ARBA00022741"/>
    </source>
</evidence>
<evidence type="ECO:0000256" key="4">
    <source>
        <dbReference type="ARBA" id="ARBA00023175"/>
    </source>
</evidence>
<keyword evidence="2 5" id="KW-0067">ATP-binding</keyword>
<keyword evidence="3 7" id="KW-0175">Coiled coil</keyword>
<dbReference type="RefSeq" id="XP_037878148.1">
    <property type="nucleotide sequence ID" value="XM_038022294.1"/>
</dbReference>
<organism evidence="9 10">
    <name type="scientific">Eimeria mitis</name>
    <dbReference type="NCBI Taxonomy" id="44415"/>
    <lineage>
        <taxon>Eukaryota</taxon>
        <taxon>Sar</taxon>
        <taxon>Alveolata</taxon>
        <taxon>Apicomplexa</taxon>
        <taxon>Conoidasida</taxon>
        <taxon>Coccidia</taxon>
        <taxon>Eucoccidiorida</taxon>
        <taxon>Eimeriorina</taxon>
        <taxon>Eimeriidae</taxon>
        <taxon>Eimeria</taxon>
    </lineage>
</organism>
<evidence type="ECO:0000313" key="10">
    <source>
        <dbReference type="Proteomes" id="UP000030744"/>
    </source>
</evidence>
<protein>
    <recommendedName>
        <fullName evidence="6">Kinesin-like protein</fullName>
    </recommendedName>
</protein>
<dbReference type="PROSITE" id="PS00411">
    <property type="entry name" value="KINESIN_MOTOR_1"/>
    <property type="match status" value="1"/>
</dbReference>
<dbReference type="GO" id="GO:0008017">
    <property type="term" value="F:microtubule binding"/>
    <property type="evidence" value="ECO:0007669"/>
    <property type="project" value="InterPro"/>
</dbReference>
<feature type="coiled-coil region" evidence="7">
    <location>
        <begin position="367"/>
        <end position="430"/>
    </location>
</feature>
<keyword evidence="6" id="KW-0493">Microtubule</keyword>
<dbReference type="Proteomes" id="UP000030744">
    <property type="component" value="Unassembled WGS sequence"/>
</dbReference>
<gene>
    <name evidence="9" type="ORF">EMH_0038010</name>
</gene>
<dbReference type="PRINTS" id="PR00380">
    <property type="entry name" value="KINESINHEAVY"/>
</dbReference>
<feature type="domain" description="Kinesin motor" evidence="8">
    <location>
        <begin position="3"/>
        <end position="359"/>
    </location>
</feature>
<proteinExistence type="inferred from homology"/>
<dbReference type="EMBL" id="HG734621">
    <property type="protein sequence ID" value="CDJ35859.1"/>
    <property type="molecule type" value="Genomic_DNA"/>
</dbReference>
<reference evidence="9" key="2">
    <citation type="submission" date="2013-10" db="EMBL/GenBank/DDBJ databases">
        <authorList>
            <person name="Aslett M."/>
        </authorList>
    </citation>
    <scope>NUCLEOTIDE SEQUENCE [LARGE SCALE GENOMIC DNA]</scope>
    <source>
        <strain evidence="9">Houghton</strain>
    </source>
</reference>
<dbReference type="AlphaFoldDB" id="U6KD59"/>
<evidence type="ECO:0000256" key="7">
    <source>
        <dbReference type="SAM" id="Coils"/>
    </source>
</evidence>
<comment type="similarity">
    <text evidence="5 6">Belongs to the TRAFAC class myosin-kinesin ATPase superfamily. Kinesin family.</text>
</comment>
<evidence type="ECO:0000256" key="3">
    <source>
        <dbReference type="ARBA" id="ARBA00023054"/>
    </source>
</evidence>
<feature type="coiled-coil region" evidence="7">
    <location>
        <begin position="613"/>
        <end position="691"/>
    </location>
</feature>
<dbReference type="SUPFAM" id="SSF52540">
    <property type="entry name" value="P-loop containing nucleoside triphosphate hydrolases"/>
    <property type="match status" value="1"/>
</dbReference>
<dbReference type="GO" id="GO:0007018">
    <property type="term" value="P:microtubule-based movement"/>
    <property type="evidence" value="ECO:0007669"/>
    <property type="project" value="InterPro"/>
</dbReference>
<feature type="binding site" evidence="5">
    <location>
        <begin position="105"/>
        <end position="112"/>
    </location>
    <ligand>
        <name>ATP</name>
        <dbReference type="ChEBI" id="CHEBI:30616"/>
    </ligand>
</feature>
<dbReference type="Gene3D" id="3.40.850.10">
    <property type="entry name" value="Kinesin motor domain"/>
    <property type="match status" value="1"/>
</dbReference>
<reference evidence="9" key="1">
    <citation type="submission" date="2013-10" db="EMBL/GenBank/DDBJ databases">
        <title>Genomic analysis of the causative agents of coccidiosis in chickens.</title>
        <authorList>
            <person name="Reid A.J."/>
            <person name="Blake D."/>
            <person name="Billington K."/>
            <person name="Browne H."/>
            <person name="Dunn M."/>
            <person name="Hung S."/>
            <person name="Kawahara F."/>
            <person name="Miranda-Saavedra D."/>
            <person name="Mourier T."/>
            <person name="Nagra H."/>
            <person name="Otto T.D."/>
            <person name="Rawlings N."/>
            <person name="Sanchez A."/>
            <person name="Sanders M."/>
            <person name="Subramaniam C."/>
            <person name="Tay Y."/>
            <person name="Dear P."/>
            <person name="Doerig C."/>
            <person name="Gruber A."/>
            <person name="Parkinson J."/>
            <person name="Shirley M."/>
            <person name="Wan K.L."/>
            <person name="Berriman M."/>
            <person name="Tomley F."/>
            <person name="Pain A."/>
        </authorList>
    </citation>
    <scope>NUCLEOTIDE SEQUENCE [LARGE SCALE GENOMIC DNA]</scope>
    <source>
        <strain evidence="9">Houghton</strain>
    </source>
</reference>
<dbReference type="GeneID" id="60403988"/>
<dbReference type="InterPro" id="IPR027417">
    <property type="entry name" value="P-loop_NTPase"/>
</dbReference>
<dbReference type="GO" id="GO:0003777">
    <property type="term" value="F:microtubule motor activity"/>
    <property type="evidence" value="ECO:0007669"/>
    <property type="project" value="InterPro"/>
</dbReference>
<dbReference type="SUPFAM" id="SSF49879">
    <property type="entry name" value="SMAD/FHA domain"/>
    <property type="match status" value="1"/>
</dbReference>
<dbReference type="InterPro" id="IPR008984">
    <property type="entry name" value="SMAD_FHA_dom_sf"/>
</dbReference>
<evidence type="ECO:0000256" key="2">
    <source>
        <dbReference type="ARBA" id="ARBA00022840"/>
    </source>
</evidence>
<keyword evidence="4 5" id="KW-0505">Motor protein</keyword>
<dbReference type="GO" id="GO:0005524">
    <property type="term" value="F:ATP binding"/>
    <property type="evidence" value="ECO:0007669"/>
    <property type="project" value="UniProtKB-UniRule"/>
</dbReference>
<dbReference type="SMART" id="SM00129">
    <property type="entry name" value="KISc"/>
    <property type="match status" value="1"/>
</dbReference>
<keyword evidence="10" id="KW-1185">Reference proteome</keyword>
<dbReference type="VEuPathDB" id="ToxoDB:EMH_0038010"/>